<keyword evidence="1" id="KW-0460">Magnesium</keyword>
<dbReference type="PANTHER" id="PTHR42958:SF4">
    <property type="entry name" value="HYDROGENASE EXPRESSION_FORMATION PROTEIN HUPK"/>
    <property type="match status" value="1"/>
</dbReference>
<proteinExistence type="predicted"/>
<reference evidence="2 3" key="1">
    <citation type="journal article" date="2018" name="Appl. Microbiol. Biotechnol.">
        <title>Co-cultivation of the strictly anaerobic methanogen Methanosarcina barkeri with aerobic methanotrophs in an oxygen-limited membrane bioreactor.</title>
        <authorList>
            <person name="In 't Zandt M.H."/>
            <person name="van den Bosch T.J.M."/>
            <person name="Rijkers R."/>
            <person name="van Kessel M.A.H.J."/>
            <person name="Jetten M.S.M."/>
            <person name="Welte C.U."/>
        </authorList>
    </citation>
    <scope>NUCLEOTIDE SEQUENCE [LARGE SCALE GENOMIC DNA]</scope>
    <source>
        <strain evidence="2 3">DSM 17706</strain>
    </source>
</reference>
<dbReference type="Proteomes" id="UP000245137">
    <property type="component" value="Unassembled WGS sequence"/>
</dbReference>
<sequence>MSVGADLGGLGPGAISIVAELADDRICSVRVRSSRPAHLTRLFRGRPAAEVAPLAGRLFSLCGLSHAFAASRAIAAARGEMRKPTPQNLVALDCERLSETLRALTTMAEDAVPPTALRAVLALTRELATGDARDRGATAARLRAEAAKLGLPDASNSAASSDTPFGKLSRELARSPAIAASAPDTLRAEDDGAVLEGIRAQGESFSATPSIAGRAPETGAFARHWRETDLSRGAICARFSARMIDLDRLVTRLSDGAEDASRSEAPATREAYCAVETSRGKLYHWVRLTPDDRIENYAIVAPTEWNFHPAGPFVAALLGARIPRAAAAQTITRLAGLFDPCVAFRVEIREAAYA</sequence>
<dbReference type="InterPro" id="IPR050867">
    <property type="entry name" value="NiFe/NiFeSe_hydrgnase_LSU"/>
</dbReference>
<dbReference type="EMBL" id="PUIV01000011">
    <property type="protein sequence ID" value="PWB94150.1"/>
    <property type="molecule type" value="Genomic_DNA"/>
</dbReference>
<evidence type="ECO:0000256" key="1">
    <source>
        <dbReference type="PIRSR" id="PIRSR601501-1"/>
    </source>
</evidence>
<dbReference type="OrthoDB" id="9157196at2"/>
<evidence type="ECO:0000313" key="3">
    <source>
        <dbReference type="Proteomes" id="UP000245137"/>
    </source>
</evidence>
<dbReference type="AlphaFoldDB" id="A0A2U1SRC0"/>
<dbReference type="Gene3D" id="1.10.645.10">
    <property type="entry name" value="Cytochrome-c3 Hydrogenase, chain B"/>
    <property type="match status" value="2"/>
</dbReference>
<comment type="caution">
    <text evidence="2">The sequence shown here is derived from an EMBL/GenBank/DDBJ whole genome shotgun (WGS) entry which is preliminary data.</text>
</comment>
<name>A0A2U1SRC0_METSR</name>
<protein>
    <submittedName>
        <fullName evidence="2">Nickel-dependent hydrogenase large subunit</fullName>
    </submittedName>
</protein>
<keyword evidence="1" id="KW-0479">Metal-binding</keyword>
<dbReference type="SUPFAM" id="SSF56762">
    <property type="entry name" value="HydB/Nqo4-like"/>
    <property type="match status" value="1"/>
</dbReference>
<dbReference type="InterPro" id="IPR029014">
    <property type="entry name" value="NiFe-Hase_large"/>
</dbReference>
<dbReference type="InterPro" id="IPR001501">
    <property type="entry name" value="Ni-dep_hyd_lsu"/>
</dbReference>
<keyword evidence="3" id="KW-1185">Reference proteome</keyword>
<dbReference type="GO" id="GO:0016151">
    <property type="term" value="F:nickel cation binding"/>
    <property type="evidence" value="ECO:0007669"/>
    <property type="project" value="InterPro"/>
</dbReference>
<evidence type="ECO:0000313" key="2">
    <source>
        <dbReference type="EMBL" id="PWB94150.1"/>
    </source>
</evidence>
<dbReference type="Pfam" id="PF00374">
    <property type="entry name" value="NiFeSe_Hases"/>
    <property type="match status" value="1"/>
</dbReference>
<accession>A0A2U1SRC0</accession>
<dbReference type="PANTHER" id="PTHR42958">
    <property type="entry name" value="HYDROGENASE-2 LARGE CHAIN"/>
    <property type="match status" value="1"/>
</dbReference>
<dbReference type="RefSeq" id="WP_108917029.1">
    <property type="nucleotide sequence ID" value="NZ_BGJY01000001.1"/>
</dbReference>
<organism evidence="2 3">
    <name type="scientific">Methylosinus sporium</name>
    <dbReference type="NCBI Taxonomy" id="428"/>
    <lineage>
        <taxon>Bacteria</taxon>
        <taxon>Pseudomonadati</taxon>
        <taxon>Pseudomonadota</taxon>
        <taxon>Alphaproteobacteria</taxon>
        <taxon>Hyphomicrobiales</taxon>
        <taxon>Methylocystaceae</taxon>
        <taxon>Methylosinus</taxon>
    </lineage>
</organism>
<gene>
    <name evidence="2" type="ORF">C5689_09455</name>
</gene>
<feature type="binding site" evidence="1">
    <location>
        <position position="299"/>
    </location>
    <ligand>
        <name>Mg(2+)</name>
        <dbReference type="ChEBI" id="CHEBI:18420"/>
    </ligand>
</feature>